<sequence>MPEESFRPLLHITRRQALLFCLLLTAFELLTYLAATW</sequence>
<feature type="transmembrane region" description="Helical" evidence="1">
    <location>
        <begin position="17"/>
        <end position="35"/>
    </location>
</feature>
<dbReference type="EMBL" id="LR134182">
    <property type="protein sequence ID" value="VEB45714.1"/>
    <property type="molecule type" value="Genomic_DNA"/>
</dbReference>
<accession>A0A447TLD1</accession>
<dbReference type="AlphaFoldDB" id="A0A447TLD1"/>
<evidence type="ECO:0000313" key="3">
    <source>
        <dbReference type="Proteomes" id="UP000275777"/>
    </source>
</evidence>
<dbReference type="Proteomes" id="UP000275777">
    <property type="component" value="Chromosome"/>
</dbReference>
<keyword evidence="1" id="KW-1133">Transmembrane helix</keyword>
<gene>
    <name evidence="2" type="ORF">NCTC9695_06245</name>
</gene>
<evidence type="ECO:0000313" key="2">
    <source>
        <dbReference type="EMBL" id="VEB45714.1"/>
    </source>
</evidence>
<evidence type="ECO:0000256" key="1">
    <source>
        <dbReference type="SAM" id="Phobius"/>
    </source>
</evidence>
<keyword evidence="1" id="KW-0812">Transmembrane</keyword>
<protein>
    <submittedName>
        <fullName evidence="2">Uncharacterized protein</fullName>
    </submittedName>
</protein>
<keyword evidence="1" id="KW-0472">Membrane</keyword>
<organism evidence="2 3">
    <name type="scientific">Chromobacterium violaceum</name>
    <dbReference type="NCBI Taxonomy" id="536"/>
    <lineage>
        <taxon>Bacteria</taxon>
        <taxon>Pseudomonadati</taxon>
        <taxon>Pseudomonadota</taxon>
        <taxon>Betaproteobacteria</taxon>
        <taxon>Neisseriales</taxon>
        <taxon>Chromobacteriaceae</taxon>
        <taxon>Chromobacterium</taxon>
    </lineage>
</organism>
<name>A0A447TLD1_CHRVL</name>
<proteinExistence type="predicted"/>
<reference evidence="2 3" key="1">
    <citation type="submission" date="2018-12" db="EMBL/GenBank/DDBJ databases">
        <authorList>
            <consortium name="Pathogen Informatics"/>
        </authorList>
    </citation>
    <scope>NUCLEOTIDE SEQUENCE [LARGE SCALE GENOMIC DNA]</scope>
    <source>
        <strain evidence="2 3">NCTC9695</strain>
    </source>
</reference>